<dbReference type="AlphaFoldDB" id="A0A9D9IKZ2"/>
<dbReference type="InterPro" id="IPR021615">
    <property type="entry name" value="Omp28"/>
</dbReference>
<reference evidence="1" key="2">
    <citation type="journal article" date="2021" name="PeerJ">
        <title>Extensive microbial diversity within the chicken gut microbiome revealed by metagenomics and culture.</title>
        <authorList>
            <person name="Gilroy R."/>
            <person name="Ravi A."/>
            <person name="Getino M."/>
            <person name="Pursley I."/>
            <person name="Horton D.L."/>
            <person name="Alikhan N.F."/>
            <person name="Baker D."/>
            <person name="Gharbi K."/>
            <person name="Hall N."/>
            <person name="Watson M."/>
            <person name="Adriaenssens E.M."/>
            <person name="Foster-Nyarko E."/>
            <person name="Jarju S."/>
            <person name="Secka A."/>
            <person name="Antonio M."/>
            <person name="Oren A."/>
            <person name="Chaudhuri R.R."/>
            <person name="La Ragione R."/>
            <person name="Hildebrand F."/>
            <person name="Pallen M.J."/>
        </authorList>
    </citation>
    <scope>NUCLEOTIDE SEQUENCE</scope>
    <source>
        <strain evidence="1">B1-13419</strain>
    </source>
</reference>
<dbReference type="Pfam" id="PF11551">
    <property type="entry name" value="Omp28"/>
    <property type="match status" value="1"/>
</dbReference>
<gene>
    <name evidence="1" type="ORF">IAB91_01695</name>
</gene>
<dbReference type="SUPFAM" id="SSF52833">
    <property type="entry name" value="Thioredoxin-like"/>
    <property type="match status" value="1"/>
</dbReference>
<name>A0A9D9IKZ2_9BACT</name>
<dbReference type="Proteomes" id="UP000823757">
    <property type="component" value="Unassembled WGS sequence"/>
</dbReference>
<accession>A0A9D9IKZ2</accession>
<protein>
    <submittedName>
        <fullName evidence="1">Omp28-related outer membrane protein</fullName>
    </submittedName>
</protein>
<dbReference type="EMBL" id="JADIMD010000023">
    <property type="protein sequence ID" value="MBO8473991.1"/>
    <property type="molecule type" value="Genomic_DNA"/>
</dbReference>
<sequence length="419" mass="44730">MCIVIAASMVSCTTGQGGHTSAGLSISLTSDKDAIFADGADAVTFTVIDNSSREDVTSASVIYMLSEDGSSSQTSASFSTETPGSYTFYAEYSGVRSAEISITAHGENAEGITLHVSKNSIYNDGGDFTVITLTDADGNDVTELGTFYANGEQLEDNLFSTTKGSLTPVVISAAIGSMPVSDTEAVTATSSYQFSSRSLLEEITRTNCQYCPIMQQVIAELATDNPQIVIAYNVHNTVSDVYTGHYTSVTRNFSTAFSDFMMPAMSDRYTAAPKTFFNRSKDNHTASPNLTQEFRDRALGGPKDVAIALCTESTAQTVSVKATIGTKKDFSGRIVAVLVDNGLTTSSNYRVMRAYYPSVEGQPQTFTAGQPVHFSADFDLTQLDVTAVENCEVIVFVTDDADGQCETVQVAGSKEKKGY</sequence>
<evidence type="ECO:0000313" key="2">
    <source>
        <dbReference type="Proteomes" id="UP000823757"/>
    </source>
</evidence>
<evidence type="ECO:0000313" key="1">
    <source>
        <dbReference type="EMBL" id="MBO8473991.1"/>
    </source>
</evidence>
<organism evidence="1 2">
    <name type="scientific">Candidatus Cryptobacteroides faecigallinarum</name>
    <dbReference type="NCBI Taxonomy" id="2840763"/>
    <lineage>
        <taxon>Bacteria</taxon>
        <taxon>Pseudomonadati</taxon>
        <taxon>Bacteroidota</taxon>
        <taxon>Bacteroidia</taxon>
        <taxon>Bacteroidales</taxon>
        <taxon>Candidatus Cryptobacteroides</taxon>
    </lineage>
</organism>
<reference evidence="1" key="1">
    <citation type="submission" date="2020-10" db="EMBL/GenBank/DDBJ databases">
        <authorList>
            <person name="Gilroy R."/>
        </authorList>
    </citation>
    <scope>NUCLEOTIDE SEQUENCE</scope>
    <source>
        <strain evidence="1">B1-13419</strain>
    </source>
</reference>
<comment type="caution">
    <text evidence="1">The sequence shown here is derived from an EMBL/GenBank/DDBJ whole genome shotgun (WGS) entry which is preliminary data.</text>
</comment>
<proteinExistence type="predicted"/>
<dbReference type="InterPro" id="IPR036249">
    <property type="entry name" value="Thioredoxin-like_sf"/>
</dbReference>